<feature type="transmembrane region" description="Helical" evidence="7">
    <location>
        <begin position="120"/>
        <end position="140"/>
    </location>
</feature>
<accession>A0A4R9LJH6</accession>
<dbReference type="PIRSF" id="PIRSF004810">
    <property type="entry name" value="ChrA"/>
    <property type="match status" value="1"/>
</dbReference>
<dbReference type="GO" id="GO:0015109">
    <property type="term" value="F:chromate transmembrane transporter activity"/>
    <property type="evidence" value="ECO:0007669"/>
    <property type="project" value="InterPro"/>
</dbReference>
<dbReference type="GO" id="GO:0005886">
    <property type="term" value="C:plasma membrane"/>
    <property type="evidence" value="ECO:0007669"/>
    <property type="project" value="UniProtKB-SubCell"/>
</dbReference>
<dbReference type="PANTHER" id="PTHR33567:SF3">
    <property type="entry name" value="CHROMATE ION TRANSPORTER (EUROFUNG)"/>
    <property type="match status" value="1"/>
</dbReference>
<keyword evidence="5 7" id="KW-1133">Transmembrane helix</keyword>
<sequence>MSEVKKIREKFHSCLEITFTFLRLGCTSFGGPIAHIGYFHHEFVLKKKWINDKSYSDLVALCQFLPGPASSQIGMALGYKRAGLIGAILAWIGFTLPSAFLLVGFYYGITSLVSPGFQPILHGLKLSAVVIVAQAIWSMGKKFSYDKQRASITILTCISCLLIPFSFTQIFLIFVSGTIGSFLFQEETSAIISQKNKQHGSSFNFLFLILFFVLLVLLPLAAFYFPRAEILLFDSFYRAGSLVFGGGHVVLPLLQNEMVSRHWTTNEVFMNGYGASQAIPGPLFAFAAYLGAASDILSPVWWKAGIALAAIFLPSFLLILGVLPFWESIRSNRKIQNAMFGVNASVVGILLAAFYHPIWTSSVQNVQDFSVALFGFLLILFWEIPSWAVVLLSVVTSYGFYLSRY</sequence>
<evidence type="ECO:0000256" key="3">
    <source>
        <dbReference type="ARBA" id="ARBA00022475"/>
    </source>
</evidence>
<feature type="transmembrane region" description="Helical" evidence="7">
    <location>
        <begin position="84"/>
        <end position="108"/>
    </location>
</feature>
<keyword evidence="4 7" id="KW-0812">Transmembrane</keyword>
<evidence type="ECO:0000256" key="1">
    <source>
        <dbReference type="ARBA" id="ARBA00004651"/>
    </source>
</evidence>
<evidence type="ECO:0000256" key="2">
    <source>
        <dbReference type="ARBA" id="ARBA00005262"/>
    </source>
</evidence>
<keyword evidence="6 7" id="KW-0472">Membrane</keyword>
<feature type="transmembrane region" description="Helical" evidence="7">
    <location>
        <begin position="203"/>
        <end position="224"/>
    </location>
</feature>
<evidence type="ECO:0000256" key="5">
    <source>
        <dbReference type="ARBA" id="ARBA00022989"/>
    </source>
</evidence>
<comment type="caution">
    <text evidence="8">The sequence shown here is derived from an EMBL/GenBank/DDBJ whole genome shotgun (WGS) entry which is preliminary data.</text>
</comment>
<reference evidence="8" key="1">
    <citation type="journal article" date="2019" name="PLoS Negl. Trop. Dis.">
        <title>Revisiting the worldwide diversity of Leptospira species in the environment.</title>
        <authorList>
            <person name="Vincent A.T."/>
            <person name="Schiettekatte O."/>
            <person name="Bourhy P."/>
            <person name="Veyrier F.J."/>
            <person name="Picardeau M."/>
        </authorList>
    </citation>
    <scope>NUCLEOTIDE SEQUENCE [LARGE SCALE GENOMIC DNA]</scope>
    <source>
        <strain evidence="8">201400974</strain>
    </source>
</reference>
<feature type="transmembrane region" description="Helical" evidence="7">
    <location>
        <begin position="338"/>
        <end position="359"/>
    </location>
</feature>
<keyword evidence="9" id="KW-1185">Reference proteome</keyword>
<name>A0A4R9LJH6_9LEPT</name>
<dbReference type="Pfam" id="PF02417">
    <property type="entry name" value="Chromate_transp"/>
    <property type="match status" value="2"/>
</dbReference>
<comment type="similarity">
    <text evidence="2">Belongs to the chromate ion transporter (CHR) (TC 2.A.51) family.</text>
</comment>
<proteinExistence type="inferred from homology"/>
<feature type="transmembrane region" description="Helical" evidence="7">
    <location>
        <begin position="304"/>
        <end position="326"/>
    </location>
</feature>
<dbReference type="InterPro" id="IPR003370">
    <property type="entry name" value="Chromate_transpt"/>
</dbReference>
<feature type="transmembrane region" description="Helical" evidence="7">
    <location>
        <begin position="236"/>
        <end position="254"/>
    </location>
</feature>
<dbReference type="PANTHER" id="PTHR33567">
    <property type="entry name" value="CHROMATE ION TRANSPORTER (EUROFUNG)"/>
    <property type="match status" value="1"/>
</dbReference>
<evidence type="ECO:0000256" key="6">
    <source>
        <dbReference type="ARBA" id="ARBA00023136"/>
    </source>
</evidence>
<evidence type="ECO:0000256" key="4">
    <source>
        <dbReference type="ARBA" id="ARBA00022692"/>
    </source>
</evidence>
<evidence type="ECO:0000256" key="7">
    <source>
        <dbReference type="SAM" id="Phobius"/>
    </source>
</evidence>
<feature type="transmembrane region" description="Helical" evidence="7">
    <location>
        <begin position="152"/>
        <end position="183"/>
    </location>
</feature>
<gene>
    <name evidence="8" type="primary">chrA</name>
    <name evidence="8" type="ORF">EHS11_18115</name>
</gene>
<dbReference type="NCBIfam" id="TIGR00937">
    <property type="entry name" value="2A51"/>
    <property type="match status" value="1"/>
</dbReference>
<dbReference type="RefSeq" id="WP_135765761.1">
    <property type="nucleotide sequence ID" value="NZ_RQHV01000062.1"/>
</dbReference>
<dbReference type="OrthoDB" id="9788907at2"/>
<dbReference type="EMBL" id="RQHV01000062">
    <property type="protein sequence ID" value="TGN07037.1"/>
    <property type="molecule type" value="Genomic_DNA"/>
</dbReference>
<comment type="subcellular location">
    <subcellularLocation>
        <location evidence="1">Cell membrane</location>
        <topology evidence="1">Multi-pass membrane protein</topology>
    </subcellularLocation>
</comment>
<dbReference type="InterPro" id="IPR014047">
    <property type="entry name" value="Chr_Tranpt_l_chain"/>
</dbReference>
<feature type="transmembrane region" description="Helical" evidence="7">
    <location>
        <begin position="371"/>
        <end position="401"/>
    </location>
</feature>
<protein>
    <submittedName>
        <fullName evidence="8">Chromate efflux transporter</fullName>
    </submittedName>
</protein>
<keyword evidence="3" id="KW-1003">Cell membrane</keyword>
<evidence type="ECO:0000313" key="9">
    <source>
        <dbReference type="Proteomes" id="UP000298264"/>
    </source>
</evidence>
<dbReference type="Proteomes" id="UP000298264">
    <property type="component" value="Unassembled WGS sequence"/>
</dbReference>
<dbReference type="AlphaFoldDB" id="A0A4R9LJH6"/>
<organism evidence="8 9">
    <name type="scientific">Leptospira ilyithenensis</name>
    <dbReference type="NCBI Taxonomy" id="2484901"/>
    <lineage>
        <taxon>Bacteria</taxon>
        <taxon>Pseudomonadati</taxon>
        <taxon>Spirochaetota</taxon>
        <taxon>Spirochaetia</taxon>
        <taxon>Leptospirales</taxon>
        <taxon>Leptospiraceae</taxon>
        <taxon>Leptospira</taxon>
    </lineage>
</organism>
<evidence type="ECO:0000313" key="8">
    <source>
        <dbReference type="EMBL" id="TGN07037.1"/>
    </source>
</evidence>